<dbReference type="PANTHER" id="PTHR42916">
    <property type="entry name" value="2-SUCCINYL-5-ENOLPYRUVYL-6-HYDROXY-3-CYCLOHEXENE-1-CARBOXYLATE SYNTHASE"/>
    <property type="match status" value="1"/>
</dbReference>
<dbReference type="GO" id="GO:0030145">
    <property type="term" value="F:manganese ion binding"/>
    <property type="evidence" value="ECO:0007669"/>
    <property type="project" value="UniProtKB-UniRule"/>
</dbReference>
<dbReference type="GO" id="GO:0000287">
    <property type="term" value="F:magnesium ion binding"/>
    <property type="evidence" value="ECO:0007669"/>
    <property type="project" value="UniProtKB-UniRule"/>
</dbReference>
<dbReference type="GO" id="GO:0070204">
    <property type="term" value="F:2-succinyl-5-enolpyruvyl-6-hydroxy-3-cyclohexene-1-carboxylic-acid synthase activity"/>
    <property type="evidence" value="ECO:0007669"/>
    <property type="project" value="UniProtKB-UniRule"/>
</dbReference>
<evidence type="ECO:0000256" key="3">
    <source>
        <dbReference type="ARBA" id="ARBA00022842"/>
    </source>
</evidence>
<dbReference type="Pfam" id="PF02776">
    <property type="entry name" value="TPP_enzyme_N"/>
    <property type="match status" value="1"/>
</dbReference>
<dbReference type="InterPro" id="IPR004433">
    <property type="entry name" value="MenaQ_synth_MenD"/>
</dbReference>
<name>C7M0N4_ACIFD</name>
<dbReference type="Gene3D" id="3.40.50.1220">
    <property type="entry name" value="TPP-binding domain"/>
    <property type="match status" value="1"/>
</dbReference>
<keyword evidence="5 6" id="KW-0464">Manganese</keyword>
<dbReference type="InterPro" id="IPR012001">
    <property type="entry name" value="Thiamin_PyroP_enz_TPP-bd_dom"/>
</dbReference>
<comment type="similarity">
    <text evidence="6">Belongs to the TPP enzyme family. MenD subfamily.</text>
</comment>
<keyword evidence="4 6" id="KW-0786">Thiamine pyrophosphate</keyword>
<comment type="cofactor">
    <cofactor evidence="6">
        <name>thiamine diphosphate</name>
        <dbReference type="ChEBI" id="CHEBI:58937"/>
    </cofactor>
    <text evidence="6">Binds 1 thiamine pyrophosphate per subunit.</text>
</comment>
<evidence type="ECO:0000256" key="4">
    <source>
        <dbReference type="ARBA" id="ARBA00023052"/>
    </source>
</evidence>
<keyword evidence="9" id="KW-1185">Reference proteome</keyword>
<dbReference type="PANTHER" id="PTHR42916:SF1">
    <property type="entry name" value="PROTEIN PHYLLO, CHLOROPLASTIC"/>
    <property type="match status" value="1"/>
</dbReference>
<evidence type="ECO:0000313" key="8">
    <source>
        <dbReference type="EMBL" id="ACU54542.1"/>
    </source>
</evidence>
<evidence type="ECO:0000313" key="9">
    <source>
        <dbReference type="Proteomes" id="UP000000771"/>
    </source>
</evidence>
<evidence type="ECO:0000256" key="1">
    <source>
        <dbReference type="ARBA" id="ARBA00022679"/>
    </source>
</evidence>
<keyword evidence="8" id="KW-0456">Lyase</keyword>
<keyword evidence="6" id="KW-0474">Menaquinone biosynthesis</keyword>
<proteinExistence type="inferred from homology"/>
<dbReference type="HAMAP" id="MF_01659">
    <property type="entry name" value="MenD"/>
    <property type="match status" value="1"/>
</dbReference>
<evidence type="ECO:0000259" key="7">
    <source>
        <dbReference type="Pfam" id="PF02776"/>
    </source>
</evidence>
<comment type="cofactor">
    <cofactor evidence="6">
        <name>Mg(2+)</name>
        <dbReference type="ChEBI" id="CHEBI:18420"/>
    </cofactor>
    <cofactor evidence="6">
        <name>Mn(2+)</name>
        <dbReference type="ChEBI" id="CHEBI:29035"/>
    </cofactor>
</comment>
<dbReference type="UniPathway" id="UPA00079"/>
<evidence type="ECO:0000256" key="5">
    <source>
        <dbReference type="ARBA" id="ARBA00023211"/>
    </source>
</evidence>
<comment type="catalytic activity">
    <reaction evidence="6">
        <text>isochorismate + 2-oxoglutarate + H(+) = 5-enolpyruvoyl-6-hydroxy-2-succinyl-cyclohex-3-ene-1-carboxylate + CO2</text>
        <dbReference type="Rhea" id="RHEA:25593"/>
        <dbReference type="ChEBI" id="CHEBI:15378"/>
        <dbReference type="ChEBI" id="CHEBI:16526"/>
        <dbReference type="ChEBI" id="CHEBI:16810"/>
        <dbReference type="ChEBI" id="CHEBI:29780"/>
        <dbReference type="ChEBI" id="CHEBI:58818"/>
        <dbReference type="EC" id="2.2.1.9"/>
    </reaction>
</comment>
<dbReference type="Gene3D" id="3.40.50.970">
    <property type="match status" value="2"/>
</dbReference>
<dbReference type="GO" id="GO:0030976">
    <property type="term" value="F:thiamine pyrophosphate binding"/>
    <property type="evidence" value="ECO:0007669"/>
    <property type="project" value="UniProtKB-UniRule"/>
</dbReference>
<protein>
    <recommendedName>
        <fullName evidence="6">2-succinyl-5-enolpyruvyl-6-hydroxy-3-cyclohexene-1-carboxylate synthase</fullName>
        <shortName evidence="6">SEPHCHC synthase</shortName>
        <ecNumber evidence="6">2.2.1.9</ecNumber>
    </recommendedName>
    <alternativeName>
        <fullName evidence="6">Menaquinone biosynthesis protein MenD</fullName>
    </alternativeName>
</protein>
<comment type="subunit">
    <text evidence="6">Homodimer.</text>
</comment>
<comment type="function">
    <text evidence="6">Catalyzes the thiamine diphosphate-dependent decarboxylation of 2-oxoglutarate and the subsequent addition of the resulting succinic semialdehyde-thiamine pyrophosphate anion to isochorismate to yield 2-succinyl-5-enolpyruvyl-6-hydroxy-3-cyclohexene-1-carboxylate (SEPHCHC).</text>
</comment>
<reference evidence="8 9" key="1">
    <citation type="journal article" date="2009" name="Stand. Genomic Sci.">
        <title>Complete genome sequence of Acidimicrobium ferrooxidans type strain (ICP).</title>
        <authorList>
            <person name="Clum A."/>
            <person name="Nolan M."/>
            <person name="Lang E."/>
            <person name="Glavina Del Rio T."/>
            <person name="Tice H."/>
            <person name="Copeland A."/>
            <person name="Cheng J.F."/>
            <person name="Lucas S."/>
            <person name="Chen F."/>
            <person name="Bruce D."/>
            <person name="Goodwin L."/>
            <person name="Pitluck S."/>
            <person name="Ivanova N."/>
            <person name="Mavrommatis K."/>
            <person name="Mikhailova N."/>
            <person name="Pati A."/>
            <person name="Chen A."/>
            <person name="Palaniappan K."/>
            <person name="Goker M."/>
            <person name="Spring S."/>
            <person name="Land M."/>
            <person name="Hauser L."/>
            <person name="Chang Y.J."/>
            <person name="Jeffries C.C."/>
            <person name="Chain P."/>
            <person name="Bristow J."/>
            <person name="Eisen J.A."/>
            <person name="Markowitz V."/>
            <person name="Hugenholtz P."/>
            <person name="Kyrpides N.C."/>
            <person name="Klenk H.P."/>
            <person name="Lapidus A."/>
        </authorList>
    </citation>
    <scope>NUCLEOTIDE SEQUENCE [LARGE SCALE GENOMIC DNA]</scope>
    <source>
        <strain evidence="9">DSM 10331 / JCM 15462 / NBRC 103882 / ICP</strain>
    </source>
</reference>
<sequence length="546" mass="57116">MLVEALTLGGLAGAVLCPGSRSTPIAAALSASDASVVVGLDEREAAFFALGWAKALRRPVAVVTTSGTAALELVPALAEAREAGVALVAIVADRPRWAHGVGAAQTVEQAQTLASVASVIDLELSDVVDAEQLAGVAHELLVRTVAAPFGPGPCVLNLAIAEPLLVDEEVRIGPWHPRSVTIPSRPSLADAWLAQWFDPQRRGWLVVGEDDTIDVDALASVAAHLGWPVLADPLAGVERGPWVLEHPELVLRSLPDASPEVVLVLGAPHASRVVAERIAVAARRGIPVAWIQSRSRWRDPARLATTAVVADVGDALRRALLTVPGGHAGEPCGLCERDRTIAATLEQVVADGPTGEVALARVVLQGLHDGESLVVASSLPIRHLEVFGGRAPAGVRVLANRGLNGIDGTLATWLGVAHASRALSVLVVGDLTALYGLSALWQLPLPERGLVVVLENQGGVIFDRVAPARLLDPTTQRSFFVTPPRYSPGRILEGLGHEVMTLKDAASVKTALSRARAGAFVVARVGTTREATNAELDRLYQAAGRS</sequence>
<feature type="domain" description="Thiamine pyrophosphate enzyme N-terminal TPP-binding" evidence="7">
    <location>
        <begin position="2"/>
        <end position="109"/>
    </location>
</feature>
<gene>
    <name evidence="6" type="primary">menD</name>
    <name evidence="8" type="ordered locus">Afer_1625</name>
</gene>
<dbReference type="GO" id="GO:0009234">
    <property type="term" value="P:menaquinone biosynthetic process"/>
    <property type="evidence" value="ECO:0007669"/>
    <property type="project" value="UniProtKB-UniRule"/>
</dbReference>
<accession>C7M0N4</accession>
<dbReference type="UniPathway" id="UPA01057">
    <property type="reaction ID" value="UER00164"/>
</dbReference>
<dbReference type="STRING" id="525909.Afer_1625"/>
<keyword evidence="1 6" id="KW-0808">Transferase</keyword>
<comment type="pathway">
    <text evidence="6">Quinol/quinone metabolism; 1,4-dihydroxy-2-naphthoate biosynthesis; 1,4-dihydroxy-2-naphthoate from chorismate: step 2/7.</text>
</comment>
<keyword evidence="2 6" id="KW-0479">Metal-binding</keyword>
<organism evidence="8 9">
    <name type="scientific">Acidimicrobium ferrooxidans (strain DSM 10331 / JCM 15462 / NBRC 103882 / ICP)</name>
    <dbReference type="NCBI Taxonomy" id="525909"/>
    <lineage>
        <taxon>Bacteria</taxon>
        <taxon>Bacillati</taxon>
        <taxon>Actinomycetota</taxon>
        <taxon>Acidimicrobiia</taxon>
        <taxon>Acidimicrobiales</taxon>
        <taxon>Acidimicrobiaceae</taxon>
        <taxon>Acidimicrobium</taxon>
    </lineage>
</organism>
<dbReference type="NCBIfam" id="TIGR00173">
    <property type="entry name" value="menD"/>
    <property type="match status" value="1"/>
</dbReference>
<dbReference type="EC" id="2.2.1.9" evidence="6"/>
<comment type="pathway">
    <text evidence="6">Quinol/quinone metabolism; menaquinone biosynthesis.</text>
</comment>
<keyword evidence="3 6" id="KW-0460">Magnesium</keyword>
<dbReference type="Proteomes" id="UP000000771">
    <property type="component" value="Chromosome"/>
</dbReference>
<dbReference type="EMBL" id="CP001631">
    <property type="protein sequence ID" value="ACU54542.1"/>
    <property type="molecule type" value="Genomic_DNA"/>
</dbReference>
<dbReference type="InterPro" id="IPR029061">
    <property type="entry name" value="THDP-binding"/>
</dbReference>
<evidence type="ECO:0000256" key="2">
    <source>
        <dbReference type="ARBA" id="ARBA00022723"/>
    </source>
</evidence>
<dbReference type="HOGENOM" id="CLU_006051_3_0_11"/>
<evidence type="ECO:0000256" key="6">
    <source>
        <dbReference type="HAMAP-Rule" id="MF_01659"/>
    </source>
</evidence>
<dbReference type="GO" id="GO:0016829">
    <property type="term" value="F:lyase activity"/>
    <property type="evidence" value="ECO:0007669"/>
    <property type="project" value="UniProtKB-KW"/>
</dbReference>
<dbReference type="SUPFAM" id="SSF52518">
    <property type="entry name" value="Thiamin diphosphate-binding fold (THDP-binding)"/>
    <property type="match status" value="2"/>
</dbReference>
<dbReference type="AlphaFoldDB" id="C7M0N4"/>
<dbReference type="PIRSF" id="PIRSF004983">
    <property type="entry name" value="MenD"/>
    <property type="match status" value="1"/>
</dbReference>
<dbReference type="eggNOG" id="COG1165">
    <property type="taxonomic scope" value="Bacteria"/>
</dbReference>
<dbReference type="KEGG" id="afo:Afer_1625"/>